<organism evidence="1 2">
    <name type="scientific">Stenomitos frigidus AS-A4</name>
    <dbReference type="NCBI Taxonomy" id="2933935"/>
    <lineage>
        <taxon>Bacteria</taxon>
        <taxon>Bacillati</taxon>
        <taxon>Cyanobacteriota</taxon>
        <taxon>Cyanophyceae</taxon>
        <taxon>Leptolyngbyales</taxon>
        <taxon>Leptolyngbyaceae</taxon>
        <taxon>Stenomitos</taxon>
    </lineage>
</organism>
<accession>A0ABV0KPR2</accession>
<name>A0ABV0KPR2_9CYAN</name>
<dbReference type="EMBL" id="JAMPLM010000025">
    <property type="protein sequence ID" value="MEP1061018.1"/>
    <property type="molecule type" value="Genomic_DNA"/>
</dbReference>
<evidence type="ECO:0000313" key="2">
    <source>
        <dbReference type="Proteomes" id="UP001476950"/>
    </source>
</evidence>
<dbReference type="Proteomes" id="UP001476950">
    <property type="component" value="Unassembled WGS sequence"/>
</dbReference>
<proteinExistence type="predicted"/>
<reference evidence="1 2" key="1">
    <citation type="submission" date="2022-04" db="EMBL/GenBank/DDBJ databases">
        <title>Positive selection, recombination, and allopatry shape intraspecific diversity of widespread and dominant cyanobacteria.</title>
        <authorList>
            <person name="Wei J."/>
            <person name="Shu W."/>
            <person name="Hu C."/>
        </authorList>
    </citation>
    <scope>NUCLEOTIDE SEQUENCE [LARGE SCALE GENOMIC DNA]</scope>
    <source>
        <strain evidence="1 2">AS-A4</strain>
    </source>
</reference>
<comment type="caution">
    <text evidence="1">The sequence shown here is derived from an EMBL/GenBank/DDBJ whole genome shotgun (WGS) entry which is preliminary data.</text>
</comment>
<protein>
    <submittedName>
        <fullName evidence="1">Uncharacterized protein</fullName>
    </submittedName>
</protein>
<evidence type="ECO:0000313" key="1">
    <source>
        <dbReference type="EMBL" id="MEP1061018.1"/>
    </source>
</evidence>
<keyword evidence="2" id="KW-1185">Reference proteome</keyword>
<sequence length="106" mass="11849">MSICLHDLQSLPLEIRPDSVKICFGQTPAYTIHVEEGVEAPNPEFRSTPKMLASDLTVLFEYMLYADSDSEDAKRLSQVVFQRDSGGRVVTDKLLDLFSQVPVMGI</sequence>
<gene>
    <name evidence="1" type="ORF">NDI38_21540</name>
</gene>
<dbReference type="RefSeq" id="WP_190447122.1">
    <property type="nucleotide sequence ID" value="NZ_JAMPLM010000025.1"/>
</dbReference>